<name>A0AAV6YXU5_ENGPU</name>
<proteinExistence type="predicted"/>
<keyword evidence="2" id="KW-1185">Reference proteome</keyword>
<evidence type="ECO:0000313" key="2">
    <source>
        <dbReference type="Proteomes" id="UP000824782"/>
    </source>
</evidence>
<gene>
    <name evidence="1" type="ORF">GDO81_022400</name>
</gene>
<protein>
    <submittedName>
        <fullName evidence="1">Uncharacterized protein</fullName>
    </submittedName>
</protein>
<dbReference type="Proteomes" id="UP000824782">
    <property type="component" value="Unassembled WGS sequence"/>
</dbReference>
<dbReference type="EMBL" id="WNYA01020007">
    <property type="protein sequence ID" value="KAG8538588.1"/>
    <property type="molecule type" value="Genomic_DNA"/>
</dbReference>
<accession>A0AAV6YXU5</accession>
<organism evidence="1 2">
    <name type="scientific">Engystomops pustulosus</name>
    <name type="common">Tungara frog</name>
    <name type="synonym">Physalaemus pustulosus</name>
    <dbReference type="NCBI Taxonomy" id="76066"/>
    <lineage>
        <taxon>Eukaryota</taxon>
        <taxon>Metazoa</taxon>
        <taxon>Chordata</taxon>
        <taxon>Craniata</taxon>
        <taxon>Vertebrata</taxon>
        <taxon>Euteleostomi</taxon>
        <taxon>Amphibia</taxon>
        <taxon>Batrachia</taxon>
        <taxon>Anura</taxon>
        <taxon>Neobatrachia</taxon>
        <taxon>Hyloidea</taxon>
        <taxon>Leptodactylidae</taxon>
        <taxon>Leiuperinae</taxon>
        <taxon>Engystomops</taxon>
    </lineage>
</organism>
<reference evidence="1" key="1">
    <citation type="thesis" date="2020" institute="ProQuest LLC" country="789 East Eisenhower Parkway, Ann Arbor, MI, USA">
        <title>Comparative Genomics and Chromosome Evolution.</title>
        <authorList>
            <person name="Mudd A.B."/>
        </authorList>
    </citation>
    <scope>NUCLEOTIDE SEQUENCE</scope>
    <source>
        <strain evidence="1">237g6f4</strain>
        <tissue evidence="1">Blood</tissue>
    </source>
</reference>
<comment type="caution">
    <text evidence="1">The sequence shown here is derived from an EMBL/GenBank/DDBJ whole genome shotgun (WGS) entry which is preliminary data.</text>
</comment>
<dbReference type="AlphaFoldDB" id="A0AAV6YXU5"/>
<sequence>MLSGNQTTLPPVVRQPRLLQSGNPASCNQATPPPAFILFCPVYASGIPTLAPNCNVILLLTRDLNALAIACDLAAGTRYTVST</sequence>
<evidence type="ECO:0000313" key="1">
    <source>
        <dbReference type="EMBL" id="KAG8538588.1"/>
    </source>
</evidence>